<comment type="caution">
    <text evidence="1">The sequence shown here is derived from an EMBL/GenBank/DDBJ whole genome shotgun (WGS) entry which is preliminary data.</text>
</comment>
<dbReference type="EMBL" id="MU273636">
    <property type="protein sequence ID" value="KAI0030160.1"/>
    <property type="molecule type" value="Genomic_DNA"/>
</dbReference>
<evidence type="ECO:0000313" key="2">
    <source>
        <dbReference type="Proteomes" id="UP000814128"/>
    </source>
</evidence>
<name>A0ACB8QF05_9AGAM</name>
<evidence type="ECO:0000313" key="1">
    <source>
        <dbReference type="EMBL" id="KAI0030160.1"/>
    </source>
</evidence>
<gene>
    <name evidence="1" type="ORF">K488DRAFT_88011</name>
</gene>
<protein>
    <submittedName>
        <fullName evidence="1">Alcohol oxidase</fullName>
    </submittedName>
</protein>
<accession>A0ACB8QF05</accession>
<reference evidence="1" key="2">
    <citation type="journal article" date="2022" name="New Phytol.">
        <title>Evolutionary transition to the ectomycorrhizal habit in the genomes of a hyperdiverse lineage of mushroom-forming fungi.</title>
        <authorList>
            <person name="Looney B."/>
            <person name="Miyauchi S."/>
            <person name="Morin E."/>
            <person name="Drula E."/>
            <person name="Courty P.E."/>
            <person name="Kohler A."/>
            <person name="Kuo A."/>
            <person name="LaButti K."/>
            <person name="Pangilinan J."/>
            <person name="Lipzen A."/>
            <person name="Riley R."/>
            <person name="Andreopoulos W."/>
            <person name="He G."/>
            <person name="Johnson J."/>
            <person name="Nolan M."/>
            <person name="Tritt A."/>
            <person name="Barry K.W."/>
            <person name="Grigoriev I.V."/>
            <person name="Nagy L.G."/>
            <person name="Hibbett D."/>
            <person name="Henrissat B."/>
            <person name="Matheny P.B."/>
            <person name="Labbe J."/>
            <person name="Martin F.M."/>
        </authorList>
    </citation>
    <scope>NUCLEOTIDE SEQUENCE</scope>
    <source>
        <strain evidence="1">EC-137</strain>
    </source>
</reference>
<proteinExistence type="predicted"/>
<organism evidence="1 2">
    <name type="scientific">Vararia minispora EC-137</name>
    <dbReference type="NCBI Taxonomy" id="1314806"/>
    <lineage>
        <taxon>Eukaryota</taxon>
        <taxon>Fungi</taxon>
        <taxon>Dikarya</taxon>
        <taxon>Basidiomycota</taxon>
        <taxon>Agaricomycotina</taxon>
        <taxon>Agaricomycetes</taxon>
        <taxon>Russulales</taxon>
        <taxon>Lachnocladiaceae</taxon>
        <taxon>Vararia</taxon>
    </lineage>
</organism>
<keyword evidence="2" id="KW-1185">Reference proteome</keyword>
<dbReference type="Proteomes" id="UP000814128">
    <property type="component" value="Unassembled WGS sequence"/>
</dbReference>
<sequence>MFTLAYALIFSLIVSTGFQPAFGALYNSMTDLPLRSYDYIIVGGGTAGGVLGRRLTEDGSKNVLVIEAGANPDDIIETQIPFYATKNFFTKRDWNFTTVSQAGLNGRAVTINAGRMLGGSSSMTQMVWIRGGKDDYDLWATVTGDSGWSWDALLPYMKKIEHFSADNPDNSVDMVSTYHGTNGPLGITIDAWSYPSDPHIINATVELASEFPFNPDVSSGNELGMGWSPSTIENGARSSSWTHYLRPVINRTNLDVVINTHVTRLLQTGTDGDKPVFRGVEYATSVPSSNRNVINATHEVILSAGAIMSPQILMLSGIGSRSTLSGLGIQTIVDNPEVGQHFHDHPRFASIYTVADDVPTMDIYIQNATLEAEALAQWKVDRTGPLVAGGPKQMSFSRNPTDIAPFNTSQDPSSGPTCGHYQLAFADQFASEQTTVSSGRYLTIITNAISQASYGNITIGSASPFDPPLINPNFLGEYYDVATLREGVKASQRLASSKSMTDNFVMSPFGNLVQALDQGDEAIESLARSESTTTWQPMGSTRMTRAGGTDGVLDPTLKVFGTVGLRVVDAGAFPHGPAASSQAPVYILAERAADLIKADAP</sequence>
<reference evidence="1" key="1">
    <citation type="submission" date="2021-02" db="EMBL/GenBank/DDBJ databases">
        <authorList>
            <consortium name="DOE Joint Genome Institute"/>
            <person name="Ahrendt S."/>
            <person name="Looney B.P."/>
            <person name="Miyauchi S."/>
            <person name="Morin E."/>
            <person name="Drula E."/>
            <person name="Courty P.E."/>
            <person name="Chicoki N."/>
            <person name="Fauchery L."/>
            <person name="Kohler A."/>
            <person name="Kuo A."/>
            <person name="Labutti K."/>
            <person name="Pangilinan J."/>
            <person name="Lipzen A."/>
            <person name="Riley R."/>
            <person name="Andreopoulos W."/>
            <person name="He G."/>
            <person name="Johnson J."/>
            <person name="Barry K.W."/>
            <person name="Grigoriev I.V."/>
            <person name="Nagy L."/>
            <person name="Hibbett D."/>
            <person name="Henrissat B."/>
            <person name="Matheny P.B."/>
            <person name="Labbe J."/>
            <person name="Martin F."/>
        </authorList>
    </citation>
    <scope>NUCLEOTIDE SEQUENCE</scope>
    <source>
        <strain evidence="1">EC-137</strain>
    </source>
</reference>